<dbReference type="InterPro" id="IPR042517">
    <property type="entry name" value="Glyco_hydro_64_N_2"/>
</dbReference>
<dbReference type="Pfam" id="PF16483">
    <property type="entry name" value="Glyco_hydro_64"/>
    <property type="match status" value="1"/>
</dbReference>
<dbReference type="Gene3D" id="3.30.920.50">
    <property type="entry name" value="Beta-1,3-glucanase, C-terminal domain"/>
    <property type="match status" value="1"/>
</dbReference>
<name>A0AAV9GJ61_9PEZI</name>
<dbReference type="Gene3D" id="2.60.110.10">
    <property type="entry name" value="Thaumatin"/>
    <property type="match status" value="1"/>
</dbReference>
<protein>
    <recommendedName>
        <fullName evidence="2">GH64 domain-containing protein</fullName>
    </recommendedName>
</protein>
<proteinExistence type="predicted"/>
<feature type="compositionally biased region" description="Polar residues" evidence="1">
    <location>
        <begin position="22"/>
        <end position="39"/>
    </location>
</feature>
<dbReference type="CDD" id="cd09220">
    <property type="entry name" value="GH64-GluB-like"/>
    <property type="match status" value="1"/>
</dbReference>
<evidence type="ECO:0000256" key="1">
    <source>
        <dbReference type="SAM" id="MobiDB-lite"/>
    </source>
</evidence>
<accession>A0AAV9GJ61</accession>
<evidence type="ECO:0000313" key="3">
    <source>
        <dbReference type="EMBL" id="KAK4448510.1"/>
    </source>
</evidence>
<gene>
    <name evidence="3" type="ORF">QBC34DRAFT_449349</name>
</gene>
<dbReference type="AlphaFoldDB" id="A0AAV9GJ61"/>
<dbReference type="InterPro" id="IPR037398">
    <property type="entry name" value="Glyco_hydro_64_fam"/>
</dbReference>
<dbReference type="InterPro" id="IPR037176">
    <property type="entry name" value="Osmotin/thaumatin-like_sf"/>
</dbReference>
<dbReference type="Proteomes" id="UP001321760">
    <property type="component" value="Unassembled WGS sequence"/>
</dbReference>
<dbReference type="InterPro" id="IPR032477">
    <property type="entry name" value="Glyco_hydro_64"/>
</dbReference>
<reference evidence="3" key="2">
    <citation type="submission" date="2023-05" db="EMBL/GenBank/DDBJ databases">
        <authorList>
            <consortium name="Lawrence Berkeley National Laboratory"/>
            <person name="Steindorff A."/>
            <person name="Hensen N."/>
            <person name="Bonometti L."/>
            <person name="Westerberg I."/>
            <person name="Brannstrom I.O."/>
            <person name="Guillou S."/>
            <person name="Cros-Aarteil S."/>
            <person name="Calhoun S."/>
            <person name="Haridas S."/>
            <person name="Kuo A."/>
            <person name="Mondo S."/>
            <person name="Pangilinan J."/>
            <person name="Riley R."/>
            <person name="Labutti K."/>
            <person name="Andreopoulos B."/>
            <person name="Lipzen A."/>
            <person name="Chen C."/>
            <person name="Yanf M."/>
            <person name="Daum C."/>
            <person name="Ng V."/>
            <person name="Clum A."/>
            <person name="Ohm R."/>
            <person name="Martin F."/>
            <person name="Silar P."/>
            <person name="Natvig D."/>
            <person name="Lalanne C."/>
            <person name="Gautier V."/>
            <person name="Ament-Velasquez S.L."/>
            <person name="Kruys A."/>
            <person name="Hutchinson M.I."/>
            <person name="Powell A.J."/>
            <person name="Barry K."/>
            <person name="Miller A.N."/>
            <person name="Grigoriev I.V."/>
            <person name="Debuchy R."/>
            <person name="Gladieux P."/>
            <person name="Thoren M.H."/>
            <person name="Johannesson H."/>
        </authorList>
    </citation>
    <scope>NUCLEOTIDE SEQUENCE</scope>
    <source>
        <strain evidence="3">PSN243</strain>
    </source>
</reference>
<evidence type="ECO:0000259" key="2">
    <source>
        <dbReference type="PROSITE" id="PS52006"/>
    </source>
</evidence>
<keyword evidence="4" id="KW-1185">Reference proteome</keyword>
<dbReference type="PANTHER" id="PTHR38165">
    <property type="match status" value="1"/>
</dbReference>
<evidence type="ECO:0000313" key="4">
    <source>
        <dbReference type="Proteomes" id="UP001321760"/>
    </source>
</evidence>
<dbReference type="PANTHER" id="PTHR38165:SF1">
    <property type="entry name" value="GLUCANASE B"/>
    <property type="match status" value="1"/>
</dbReference>
<dbReference type="PROSITE" id="PS52006">
    <property type="entry name" value="GH64"/>
    <property type="match status" value="1"/>
</dbReference>
<sequence>MSTLEEVLRLQKKEGILRAPTGDSSVRTEASPSSTNPTLQVALQNNTGSSNVWAYITGLDINRNNAVLLLRSDGVTPYYPTSPSKTITPPAADCHIRLGAPGTTRVVTIPQMAGGRIWFCIDNQLTFFINPGPALVEPSVMNPSDPNYNLNWSFAEFTYNTLQLFANITYVDFISFPISLALTSTNPSTSPQRVLGHPPSSLSTIASALRAQSAADASDWSSLIIPSPSGSPIPLRILSPNSAIKLFPTLPLFKDYFTPYVSAVWAKYTSAPLLINTQSDWGILPGTVSPSTGKLTFPGIGAFSQPSAADIFSCDSGPFARYEENGEVMGNITARLAAGFNRSTVLRSGREPDGLREGVGGYYREGVTNHYARVVHGVAWEGRGYAFPYDDVSPSDAENVAGTAIWLKIWSV</sequence>
<comment type="caution">
    <text evidence="3">The sequence shown here is derived from an EMBL/GenBank/DDBJ whole genome shotgun (WGS) entry which is preliminary data.</text>
</comment>
<organism evidence="3 4">
    <name type="scientific">Podospora aff. communis PSN243</name>
    <dbReference type="NCBI Taxonomy" id="3040156"/>
    <lineage>
        <taxon>Eukaryota</taxon>
        <taxon>Fungi</taxon>
        <taxon>Dikarya</taxon>
        <taxon>Ascomycota</taxon>
        <taxon>Pezizomycotina</taxon>
        <taxon>Sordariomycetes</taxon>
        <taxon>Sordariomycetidae</taxon>
        <taxon>Sordariales</taxon>
        <taxon>Podosporaceae</taxon>
        <taxon>Podospora</taxon>
    </lineage>
</organism>
<feature type="domain" description="GH64" evidence="2">
    <location>
        <begin position="36"/>
        <end position="406"/>
    </location>
</feature>
<feature type="region of interest" description="Disordered" evidence="1">
    <location>
        <begin position="19"/>
        <end position="39"/>
    </location>
</feature>
<reference evidence="3" key="1">
    <citation type="journal article" date="2023" name="Mol. Phylogenet. Evol.">
        <title>Genome-scale phylogeny and comparative genomics of the fungal order Sordariales.</title>
        <authorList>
            <person name="Hensen N."/>
            <person name="Bonometti L."/>
            <person name="Westerberg I."/>
            <person name="Brannstrom I.O."/>
            <person name="Guillou S."/>
            <person name="Cros-Aarteil S."/>
            <person name="Calhoun S."/>
            <person name="Haridas S."/>
            <person name="Kuo A."/>
            <person name="Mondo S."/>
            <person name="Pangilinan J."/>
            <person name="Riley R."/>
            <person name="LaButti K."/>
            <person name="Andreopoulos B."/>
            <person name="Lipzen A."/>
            <person name="Chen C."/>
            <person name="Yan M."/>
            <person name="Daum C."/>
            <person name="Ng V."/>
            <person name="Clum A."/>
            <person name="Steindorff A."/>
            <person name="Ohm R.A."/>
            <person name="Martin F."/>
            <person name="Silar P."/>
            <person name="Natvig D.O."/>
            <person name="Lalanne C."/>
            <person name="Gautier V."/>
            <person name="Ament-Velasquez S.L."/>
            <person name="Kruys A."/>
            <person name="Hutchinson M.I."/>
            <person name="Powell A.J."/>
            <person name="Barry K."/>
            <person name="Miller A.N."/>
            <person name="Grigoriev I.V."/>
            <person name="Debuchy R."/>
            <person name="Gladieux P."/>
            <person name="Hiltunen Thoren M."/>
            <person name="Johannesson H."/>
        </authorList>
    </citation>
    <scope>NUCLEOTIDE SEQUENCE</scope>
    <source>
        <strain evidence="3">PSN243</strain>
    </source>
</reference>
<dbReference type="EMBL" id="MU865942">
    <property type="protein sequence ID" value="KAK4448510.1"/>
    <property type="molecule type" value="Genomic_DNA"/>
</dbReference>